<feature type="transmembrane region" description="Helical" evidence="5">
    <location>
        <begin position="262"/>
        <end position="284"/>
    </location>
</feature>
<dbReference type="Proteomes" id="UP000477488">
    <property type="component" value="Unassembled WGS sequence"/>
</dbReference>
<evidence type="ECO:0000313" key="7">
    <source>
        <dbReference type="Proteomes" id="UP000477488"/>
    </source>
</evidence>
<feature type="transmembrane region" description="Helical" evidence="5">
    <location>
        <begin position="165"/>
        <end position="186"/>
    </location>
</feature>
<comment type="caution">
    <text evidence="6">The sequence shown here is derived from an EMBL/GenBank/DDBJ whole genome shotgun (WGS) entry which is preliminary data.</text>
</comment>
<keyword evidence="2 5" id="KW-0812">Transmembrane</keyword>
<proteinExistence type="predicted"/>
<dbReference type="GO" id="GO:0012505">
    <property type="term" value="C:endomembrane system"/>
    <property type="evidence" value="ECO:0007669"/>
    <property type="project" value="UniProtKB-SubCell"/>
</dbReference>
<feature type="transmembrane region" description="Helical" evidence="5">
    <location>
        <begin position="225"/>
        <end position="250"/>
    </location>
</feature>
<dbReference type="AlphaFoldDB" id="A0A6L5XNQ5"/>
<dbReference type="EMBL" id="VUMH01000013">
    <property type="protein sequence ID" value="MSS28735.1"/>
    <property type="molecule type" value="Genomic_DNA"/>
</dbReference>
<dbReference type="InterPro" id="IPR009078">
    <property type="entry name" value="Ferritin-like_SF"/>
</dbReference>
<name>A0A6L5XNQ5_9BACT</name>
<dbReference type="InterPro" id="IPR039376">
    <property type="entry name" value="Ferritin_CCC1_N"/>
</dbReference>
<evidence type="ECO:0000256" key="2">
    <source>
        <dbReference type="ARBA" id="ARBA00022692"/>
    </source>
</evidence>
<feature type="transmembrane region" description="Helical" evidence="5">
    <location>
        <begin position="198"/>
        <end position="219"/>
    </location>
</feature>
<evidence type="ECO:0000256" key="4">
    <source>
        <dbReference type="ARBA" id="ARBA00023136"/>
    </source>
</evidence>
<evidence type="ECO:0000256" key="1">
    <source>
        <dbReference type="ARBA" id="ARBA00004127"/>
    </source>
</evidence>
<dbReference type="GO" id="GO:0030026">
    <property type="term" value="P:intracellular manganese ion homeostasis"/>
    <property type="evidence" value="ECO:0007669"/>
    <property type="project" value="InterPro"/>
</dbReference>
<evidence type="ECO:0000256" key="5">
    <source>
        <dbReference type="SAM" id="Phobius"/>
    </source>
</evidence>
<dbReference type="CDD" id="cd02431">
    <property type="entry name" value="Ferritin_CCC1_C"/>
    <property type="match status" value="1"/>
</dbReference>
<keyword evidence="7" id="KW-1185">Reference proteome</keyword>
<sequence>MTPEMKQYIRQFYLDEALDAAVYTVLAKKTKSEHNRGVLEAIARDEQSHKAQWASLLDALPRLSVFRVWFFIFLAKIFGLTFIINLMESGETKAIEKYKAVSEQFPIARKILEDESRHEAELAAMIEEDGLSYISSMVLGLNDALVELTGALAGFTLALNDNKMIGLAGFITGVAATLSMAASEYLSKKTDEGGKHPLKAATYTGLAYMFTVALLLAPYCIFSAPLVSLVFCLLTAALIILGFTYFVSVVRKSSFLRGFREMLAISFSVALISFLIGWGARAWLQIDV</sequence>
<feature type="transmembrane region" description="Helical" evidence="5">
    <location>
        <begin position="66"/>
        <end position="87"/>
    </location>
</feature>
<organism evidence="6 7">
    <name type="scientific">Desulfovibrio porci</name>
    <dbReference type="NCBI Taxonomy" id="2605782"/>
    <lineage>
        <taxon>Bacteria</taxon>
        <taxon>Pseudomonadati</taxon>
        <taxon>Thermodesulfobacteriota</taxon>
        <taxon>Desulfovibrionia</taxon>
        <taxon>Desulfovibrionales</taxon>
        <taxon>Desulfovibrionaceae</taxon>
        <taxon>Desulfovibrio</taxon>
    </lineage>
</organism>
<comment type="subcellular location">
    <subcellularLocation>
        <location evidence="1">Endomembrane system</location>
        <topology evidence="1">Multi-pass membrane protein</topology>
    </subcellularLocation>
</comment>
<dbReference type="CDD" id="cd01044">
    <property type="entry name" value="Ferritin_CCC1_N"/>
    <property type="match status" value="1"/>
</dbReference>
<evidence type="ECO:0000313" key="6">
    <source>
        <dbReference type="EMBL" id="MSS28735.1"/>
    </source>
</evidence>
<keyword evidence="3 5" id="KW-1133">Transmembrane helix</keyword>
<dbReference type="RefSeq" id="WP_154512414.1">
    <property type="nucleotide sequence ID" value="NZ_DBFWWU010000179.1"/>
</dbReference>
<dbReference type="GO" id="GO:0005384">
    <property type="term" value="F:manganese ion transmembrane transporter activity"/>
    <property type="evidence" value="ECO:0007669"/>
    <property type="project" value="InterPro"/>
</dbReference>
<reference evidence="6 7" key="1">
    <citation type="submission" date="2019-09" db="EMBL/GenBank/DDBJ databases">
        <title>In-depth cultivation of the pig gut microbiome towards novel bacterial diversity and tailored functional studies.</title>
        <authorList>
            <person name="Wylensek D."/>
            <person name="Hitch T.C.A."/>
            <person name="Clavel T."/>
        </authorList>
    </citation>
    <scope>NUCLEOTIDE SEQUENCE [LARGE SCALE GENOMIC DNA]</scope>
    <source>
        <strain evidence="6 7">PG-178-WT-4</strain>
    </source>
</reference>
<accession>A0A6L5XNQ5</accession>
<dbReference type="Pfam" id="PF01988">
    <property type="entry name" value="VIT1"/>
    <property type="match status" value="1"/>
</dbReference>
<keyword evidence="4 5" id="KW-0472">Membrane</keyword>
<evidence type="ECO:0000256" key="3">
    <source>
        <dbReference type="ARBA" id="ARBA00022989"/>
    </source>
</evidence>
<gene>
    <name evidence="6" type="ORF">FYJ44_11985</name>
</gene>
<protein>
    <submittedName>
        <fullName evidence="6">Rubrerythrin family protein</fullName>
    </submittedName>
</protein>
<dbReference type="SUPFAM" id="SSF47240">
    <property type="entry name" value="Ferritin-like"/>
    <property type="match status" value="1"/>
</dbReference>
<dbReference type="InterPro" id="IPR008217">
    <property type="entry name" value="Ccc1_fam"/>
</dbReference>